<proteinExistence type="predicted"/>
<evidence type="ECO:0000313" key="1">
    <source>
        <dbReference type="EMBL" id="KAJ1892027.1"/>
    </source>
</evidence>
<protein>
    <submittedName>
        <fullName evidence="1">Uncharacterized protein</fullName>
    </submittedName>
</protein>
<reference evidence="1" key="1">
    <citation type="submission" date="2022-07" db="EMBL/GenBank/DDBJ databases">
        <title>Phylogenomic reconstructions and comparative analyses of Kickxellomycotina fungi.</title>
        <authorList>
            <person name="Reynolds N.K."/>
            <person name="Stajich J.E."/>
            <person name="Barry K."/>
            <person name="Grigoriev I.V."/>
            <person name="Crous P."/>
            <person name="Smith M.E."/>
        </authorList>
    </citation>
    <scope>NUCLEOTIDE SEQUENCE</scope>
    <source>
        <strain evidence="1">Benny 63K</strain>
    </source>
</reference>
<sequence>MKTTFSVSPLIALATVAATAWAGMEPASTIVIAFHQANVHNHPAGVARAHIKYSAPANNDYEADGYNTSAEDDSEGNDNAEANSDVASGDSCMVEYEDAPVPHSYSKSGEPTSEEQTIIPTYYAAFTPAPTPAPAPAPEYAINYSSASGSSSVAPTSTYIAPTTSSTASTSTSVGPTYGSATYNSGSVEPTSTTMAPTTNYGSLVPTSVTTEVTSSLSTAYSTLVISSSGSVAPTSTSVEA</sequence>
<comment type="caution">
    <text evidence="1">The sequence shown here is derived from an EMBL/GenBank/DDBJ whole genome shotgun (WGS) entry which is preliminary data.</text>
</comment>
<dbReference type="EMBL" id="JANBPG010001063">
    <property type="protein sequence ID" value="KAJ1892027.1"/>
    <property type="molecule type" value="Genomic_DNA"/>
</dbReference>
<gene>
    <name evidence="1" type="ORF">LPJ66_006588</name>
</gene>
<organism evidence="1 2">
    <name type="scientific">Kickxella alabastrina</name>
    <dbReference type="NCBI Taxonomy" id="61397"/>
    <lineage>
        <taxon>Eukaryota</taxon>
        <taxon>Fungi</taxon>
        <taxon>Fungi incertae sedis</taxon>
        <taxon>Zoopagomycota</taxon>
        <taxon>Kickxellomycotina</taxon>
        <taxon>Kickxellomycetes</taxon>
        <taxon>Kickxellales</taxon>
        <taxon>Kickxellaceae</taxon>
        <taxon>Kickxella</taxon>
    </lineage>
</organism>
<keyword evidence="2" id="KW-1185">Reference proteome</keyword>
<evidence type="ECO:0000313" key="2">
    <source>
        <dbReference type="Proteomes" id="UP001150581"/>
    </source>
</evidence>
<accession>A0ACC1IFA8</accession>
<dbReference type="Proteomes" id="UP001150581">
    <property type="component" value="Unassembled WGS sequence"/>
</dbReference>
<name>A0ACC1IFA8_9FUNG</name>